<comment type="catalytic activity">
    <reaction evidence="7">
        <text>L-threonyl-[protein] + ATP = O-phospho-L-threonyl-[protein] + ADP + H(+)</text>
        <dbReference type="Rhea" id="RHEA:46608"/>
        <dbReference type="Rhea" id="RHEA-COMP:11060"/>
        <dbReference type="Rhea" id="RHEA-COMP:11605"/>
        <dbReference type="ChEBI" id="CHEBI:15378"/>
        <dbReference type="ChEBI" id="CHEBI:30013"/>
        <dbReference type="ChEBI" id="CHEBI:30616"/>
        <dbReference type="ChEBI" id="CHEBI:61977"/>
        <dbReference type="ChEBI" id="CHEBI:456216"/>
        <dbReference type="EC" id="2.7.11.1"/>
    </reaction>
</comment>
<dbReference type="EC" id="2.7.11.1" evidence="1"/>
<keyword evidence="3" id="KW-0808">Transferase</keyword>
<evidence type="ECO:0000259" key="10">
    <source>
        <dbReference type="PROSITE" id="PS50011"/>
    </source>
</evidence>
<keyword evidence="2" id="KW-0723">Serine/threonine-protein kinase</keyword>
<evidence type="ECO:0000256" key="6">
    <source>
        <dbReference type="ARBA" id="ARBA00022840"/>
    </source>
</evidence>
<evidence type="ECO:0000256" key="5">
    <source>
        <dbReference type="ARBA" id="ARBA00022777"/>
    </source>
</evidence>
<evidence type="ECO:0000313" key="12">
    <source>
        <dbReference type="Proteomes" id="UP001456524"/>
    </source>
</evidence>
<keyword evidence="12" id="KW-1185">Reference proteome</keyword>
<evidence type="ECO:0000313" key="11">
    <source>
        <dbReference type="EMBL" id="KAK8174977.1"/>
    </source>
</evidence>
<dbReference type="Proteomes" id="UP001456524">
    <property type="component" value="Unassembled WGS sequence"/>
</dbReference>
<feature type="compositionally biased region" description="Basic residues" evidence="9">
    <location>
        <begin position="22"/>
        <end position="32"/>
    </location>
</feature>
<feature type="domain" description="Protein kinase" evidence="10">
    <location>
        <begin position="91"/>
        <end position="450"/>
    </location>
</feature>
<sequence length="470" mass="54088">MFSSQREKQVAHRDPSSFSYHGKSHTRKRASKSKPEECAPAELISSPLRKPPRKGFAEYRRHSHVQEGVFHWYYARTWYPVRVGALFKERYQVLGKLLYGSCSTIWLCRNLCNGHRYVTLKVFVRGYRQARQEPKISVHLETEISDHPGGKSIRLSCDAFEAQRKDIWIEKRYKCLVFEPLGMSLIDLCQISGGRIEADVLKPIVRSILETLDFLHTEAGVVHTDVQGGNILFKTQDDTVFENFEKNQCANPPGRTKRRCYEFRYLKSLLCISQRALFDSRDVPQDVKDLGSPVLGDFGDAVVGADTYGAHVMPDLYRAPELITRIEWDEKVDIWGLAMTIWDAIEGKQLFKDKEPDRFKSDGEHLAMTVALLGLPSKEFSQIGANSEEYFDEEGNWKSDIKIPNTSLEEEEKVVQGEERDNFLSFMRRILQWDSEDRPSARELLDDSWLSIEPPCVDQTGEEERKPGEP</sequence>
<evidence type="ECO:0000256" key="9">
    <source>
        <dbReference type="SAM" id="MobiDB-lite"/>
    </source>
</evidence>
<gene>
    <name evidence="11" type="ORF">IWX90DRAFT_396159</name>
</gene>
<dbReference type="SUPFAM" id="SSF56112">
    <property type="entry name" value="Protein kinase-like (PK-like)"/>
    <property type="match status" value="1"/>
</dbReference>
<protein>
    <recommendedName>
        <fullName evidence="1">non-specific serine/threonine protein kinase</fullName>
        <ecNumber evidence="1">2.7.11.1</ecNumber>
    </recommendedName>
</protein>
<accession>A0ABR1Y206</accession>
<dbReference type="EMBL" id="JBBWUH010000002">
    <property type="protein sequence ID" value="KAK8174977.1"/>
    <property type="molecule type" value="Genomic_DNA"/>
</dbReference>
<dbReference type="InterPro" id="IPR000719">
    <property type="entry name" value="Prot_kinase_dom"/>
</dbReference>
<dbReference type="PANTHER" id="PTHR47634">
    <property type="entry name" value="PROTEIN KINASE DOMAIN-CONTAINING PROTEIN-RELATED"/>
    <property type="match status" value="1"/>
</dbReference>
<dbReference type="Gene3D" id="1.10.510.10">
    <property type="entry name" value="Transferase(Phosphotransferase) domain 1"/>
    <property type="match status" value="1"/>
</dbReference>
<feature type="region of interest" description="Disordered" evidence="9">
    <location>
        <begin position="444"/>
        <end position="470"/>
    </location>
</feature>
<feature type="region of interest" description="Disordered" evidence="9">
    <location>
        <begin position="1"/>
        <end position="44"/>
    </location>
</feature>
<dbReference type="InterPro" id="IPR011009">
    <property type="entry name" value="Kinase-like_dom_sf"/>
</dbReference>
<dbReference type="PANTHER" id="PTHR47634:SF9">
    <property type="entry name" value="PROTEIN KINASE DOMAIN-CONTAINING PROTEIN-RELATED"/>
    <property type="match status" value="1"/>
</dbReference>
<dbReference type="SMART" id="SM00220">
    <property type="entry name" value="S_TKc"/>
    <property type="match status" value="1"/>
</dbReference>
<dbReference type="Pfam" id="PF00069">
    <property type="entry name" value="Pkinase"/>
    <property type="match status" value="2"/>
</dbReference>
<comment type="catalytic activity">
    <reaction evidence="8">
        <text>L-seryl-[protein] + ATP = O-phospho-L-seryl-[protein] + ADP + H(+)</text>
        <dbReference type="Rhea" id="RHEA:17989"/>
        <dbReference type="Rhea" id="RHEA-COMP:9863"/>
        <dbReference type="Rhea" id="RHEA-COMP:11604"/>
        <dbReference type="ChEBI" id="CHEBI:15378"/>
        <dbReference type="ChEBI" id="CHEBI:29999"/>
        <dbReference type="ChEBI" id="CHEBI:30616"/>
        <dbReference type="ChEBI" id="CHEBI:83421"/>
        <dbReference type="ChEBI" id="CHEBI:456216"/>
        <dbReference type="EC" id="2.7.11.1"/>
    </reaction>
</comment>
<evidence type="ECO:0000256" key="3">
    <source>
        <dbReference type="ARBA" id="ARBA00022679"/>
    </source>
</evidence>
<comment type="caution">
    <text evidence="11">The sequence shown here is derived from an EMBL/GenBank/DDBJ whole genome shotgun (WGS) entry which is preliminary data.</text>
</comment>
<feature type="compositionally biased region" description="Basic and acidic residues" evidence="9">
    <location>
        <begin position="1"/>
        <end position="15"/>
    </location>
</feature>
<evidence type="ECO:0000256" key="1">
    <source>
        <dbReference type="ARBA" id="ARBA00012513"/>
    </source>
</evidence>
<proteinExistence type="predicted"/>
<keyword evidence="4" id="KW-0547">Nucleotide-binding</keyword>
<organism evidence="11 12">
    <name type="scientific">Phyllosticta citrichinensis</name>
    <dbReference type="NCBI Taxonomy" id="1130410"/>
    <lineage>
        <taxon>Eukaryota</taxon>
        <taxon>Fungi</taxon>
        <taxon>Dikarya</taxon>
        <taxon>Ascomycota</taxon>
        <taxon>Pezizomycotina</taxon>
        <taxon>Dothideomycetes</taxon>
        <taxon>Dothideomycetes incertae sedis</taxon>
        <taxon>Botryosphaeriales</taxon>
        <taxon>Phyllostictaceae</taxon>
        <taxon>Phyllosticta</taxon>
    </lineage>
</organism>
<keyword evidence="5" id="KW-0418">Kinase</keyword>
<evidence type="ECO:0000256" key="2">
    <source>
        <dbReference type="ARBA" id="ARBA00022527"/>
    </source>
</evidence>
<evidence type="ECO:0000256" key="4">
    <source>
        <dbReference type="ARBA" id="ARBA00022741"/>
    </source>
</evidence>
<keyword evidence="6" id="KW-0067">ATP-binding</keyword>
<dbReference type="PROSITE" id="PS50011">
    <property type="entry name" value="PROTEIN_KINASE_DOM"/>
    <property type="match status" value="1"/>
</dbReference>
<reference evidence="11 12" key="1">
    <citation type="journal article" date="2022" name="G3 (Bethesda)">
        <title>Enemy or ally: a genomic approach to elucidate the lifestyle of Phyllosticta citrichinaensis.</title>
        <authorList>
            <person name="Buijs V.A."/>
            <person name="Groenewald J.Z."/>
            <person name="Haridas S."/>
            <person name="LaButti K.M."/>
            <person name="Lipzen A."/>
            <person name="Martin F.M."/>
            <person name="Barry K."/>
            <person name="Grigoriev I.V."/>
            <person name="Crous P.W."/>
            <person name="Seidl M.F."/>
        </authorList>
    </citation>
    <scope>NUCLEOTIDE SEQUENCE [LARGE SCALE GENOMIC DNA]</scope>
    <source>
        <strain evidence="11 12">CBS 129764</strain>
    </source>
</reference>
<dbReference type="Gene3D" id="3.30.200.20">
    <property type="entry name" value="Phosphorylase Kinase, domain 1"/>
    <property type="match status" value="1"/>
</dbReference>
<name>A0ABR1Y206_9PEZI</name>
<evidence type="ECO:0000256" key="7">
    <source>
        <dbReference type="ARBA" id="ARBA00047899"/>
    </source>
</evidence>
<dbReference type="InterPro" id="IPR051334">
    <property type="entry name" value="SRPK"/>
</dbReference>
<evidence type="ECO:0000256" key="8">
    <source>
        <dbReference type="ARBA" id="ARBA00048679"/>
    </source>
</evidence>